<keyword evidence="10" id="KW-1185">Reference proteome</keyword>
<comment type="subcellular location">
    <subcellularLocation>
        <location evidence="1">Mitochondrion inner membrane</location>
    </subcellularLocation>
</comment>
<evidence type="ECO:0000256" key="2">
    <source>
        <dbReference type="ARBA" id="ARBA00006498"/>
    </source>
</evidence>
<dbReference type="Gene3D" id="1.10.287.20">
    <property type="entry name" value="Ubiquinol-cytochrome C reductase hinge domain"/>
    <property type="match status" value="1"/>
</dbReference>
<evidence type="ECO:0000259" key="9">
    <source>
        <dbReference type="Pfam" id="PF02320"/>
    </source>
</evidence>
<organism evidence="10 11">
    <name type="scientific">Bicyclus anynana</name>
    <name type="common">Squinting bush brown butterfly</name>
    <dbReference type="NCBI Taxonomy" id="110368"/>
    <lineage>
        <taxon>Eukaryota</taxon>
        <taxon>Metazoa</taxon>
        <taxon>Ecdysozoa</taxon>
        <taxon>Arthropoda</taxon>
        <taxon>Hexapoda</taxon>
        <taxon>Insecta</taxon>
        <taxon>Pterygota</taxon>
        <taxon>Neoptera</taxon>
        <taxon>Endopterygota</taxon>
        <taxon>Lepidoptera</taxon>
        <taxon>Glossata</taxon>
        <taxon>Ditrysia</taxon>
        <taxon>Papilionoidea</taxon>
        <taxon>Nymphalidae</taxon>
        <taxon>Satyrinae</taxon>
        <taxon>Satyrini</taxon>
        <taxon>Mycalesina</taxon>
        <taxon>Bicyclus</taxon>
    </lineage>
</organism>
<accession>A0ABM3M0U3</accession>
<reference evidence="11" key="1">
    <citation type="submission" date="2025-08" db="UniProtKB">
        <authorList>
            <consortium name="RefSeq"/>
        </authorList>
    </citation>
    <scope>IDENTIFICATION</scope>
</reference>
<evidence type="ECO:0000256" key="5">
    <source>
        <dbReference type="ARBA" id="ARBA00022792"/>
    </source>
</evidence>
<evidence type="ECO:0000256" key="1">
    <source>
        <dbReference type="ARBA" id="ARBA00004273"/>
    </source>
</evidence>
<evidence type="ECO:0000256" key="3">
    <source>
        <dbReference type="ARBA" id="ARBA00022448"/>
    </source>
</evidence>
<keyword evidence="4" id="KW-0679">Respiratory chain</keyword>
<dbReference type="SUPFAM" id="SSF81531">
    <property type="entry name" value="Non-heme 11 kDa protein of cytochrome bc1 complex (Ubiquinol-cytochrome c reductase)"/>
    <property type="match status" value="1"/>
</dbReference>
<evidence type="ECO:0000313" key="11">
    <source>
        <dbReference type="RefSeq" id="XP_052744912.1"/>
    </source>
</evidence>
<keyword evidence="3" id="KW-0813">Transport</keyword>
<dbReference type="Proteomes" id="UP001652582">
    <property type="component" value="Chromosome 24"/>
</dbReference>
<dbReference type="Pfam" id="PF02320">
    <property type="entry name" value="UCR_hinge"/>
    <property type="match status" value="1"/>
</dbReference>
<dbReference type="InterPro" id="IPR023184">
    <property type="entry name" value="Ubol_cytC_Rdtase_hinge_dom"/>
</dbReference>
<evidence type="ECO:0000256" key="8">
    <source>
        <dbReference type="ARBA" id="ARBA00023136"/>
    </source>
</evidence>
<comment type="similarity">
    <text evidence="2">Belongs to the UQCRH/QCR6 family.</text>
</comment>
<keyword evidence="7" id="KW-0496">Mitochondrion</keyword>
<keyword evidence="6" id="KW-0249">Electron transport</keyword>
<sequence>MDTAFNQDSPDNLVKQRWKCLQNNEKVKKMQGLLKSCDARVKSKSYTAETCSQEVIDLMEALDHCVGNSAFRNFA</sequence>
<feature type="domain" description="Ubiquinol-cytochrome C reductase hinge" evidence="9">
    <location>
        <begin position="12"/>
        <end position="73"/>
    </location>
</feature>
<keyword evidence="8" id="KW-0472">Membrane</keyword>
<evidence type="ECO:0000256" key="7">
    <source>
        <dbReference type="ARBA" id="ARBA00023128"/>
    </source>
</evidence>
<dbReference type="RefSeq" id="XP_052744912.1">
    <property type="nucleotide sequence ID" value="XM_052888952.1"/>
</dbReference>
<proteinExistence type="inferred from homology"/>
<evidence type="ECO:0000256" key="4">
    <source>
        <dbReference type="ARBA" id="ARBA00022660"/>
    </source>
</evidence>
<evidence type="ECO:0000256" key="6">
    <source>
        <dbReference type="ARBA" id="ARBA00022982"/>
    </source>
</evidence>
<dbReference type="GeneID" id="128199442"/>
<name>A0ABM3M0U3_BICAN</name>
<dbReference type="InterPro" id="IPR036811">
    <property type="entry name" value="Ubol_cytC_Rdtase_hinge_dom_sf"/>
</dbReference>
<evidence type="ECO:0000313" key="10">
    <source>
        <dbReference type="Proteomes" id="UP001652582"/>
    </source>
</evidence>
<protein>
    <submittedName>
        <fullName evidence="11">Cytochrome b-c1 complex subunit 6, mitochondrial-like</fullName>
    </submittedName>
</protein>
<gene>
    <name evidence="11" type="primary">LOC128199442</name>
</gene>
<keyword evidence="5" id="KW-0999">Mitochondrion inner membrane</keyword>